<proteinExistence type="predicted"/>
<sequence length="163" mass="17844">MATQKTLDDLFLDTLKDIYYAEKQILKTLPKMARAAQSQEGKAGFLQHRDETQGQIERLEQVFEIIGKPARGKTCEAIQGIISEGEEIIEEFNGSPALDAGLISAAQAVEHYEIARYGTLIAWANQLGLRDAIPLLKQSLAEEEATDKKLTQLAMAAANAKAA</sequence>
<dbReference type="OrthoDB" id="9795056at2"/>
<dbReference type="Pfam" id="PF05974">
    <property type="entry name" value="DUF892"/>
    <property type="match status" value="1"/>
</dbReference>
<dbReference type="Proteomes" id="UP000068164">
    <property type="component" value="Unassembled WGS sequence"/>
</dbReference>
<accession>A0A109JFA1</accession>
<dbReference type="InterPro" id="IPR010287">
    <property type="entry name" value="DUF892_YciF-like"/>
</dbReference>
<dbReference type="SUPFAM" id="SSF47240">
    <property type="entry name" value="Ferritin-like"/>
    <property type="match status" value="1"/>
</dbReference>
<dbReference type="InterPro" id="IPR012347">
    <property type="entry name" value="Ferritin-like"/>
</dbReference>
<protein>
    <submittedName>
        <fullName evidence="1">Uncharacterized protein</fullName>
    </submittedName>
</protein>
<name>A0A109JFA1_9HYPH</name>
<dbReference type="Gene3D" id="1.20.1260.10">
    <property type="match status" value="1"/>
</dbReference>
<organism evidence="1 2">
    <name type="scientific">Rhizobium altiplani</name>
    <dbReference type="NCBI Taxonomy" id="1864509"/>
    <lineage>
        <taxon>Bacteria</taxon>
        <taxon>Pseudomonadati</taxon>
        <taxon>Pseudomonadota</taxon>
        <taxon>Alphaproteobacteria</taxon>
        <taxon>Hyphomicrobiales</taxon>
        <taxon>Rhizobiaceae</taxon>
        <taxon>Rhizobium/Agrobacterium group</taxon>
        <taxon>Rhizobium</taxon>
    </lineage>
</organism>
<dbReference type="PANTHER" id="PTHR30565">
    <property type="entry name" value="PROTEIN YCIF"/>
    <property type="match status" value="1"/>
</dbReference>
<dbReference type="CDD" id="cd07909">
    <property type="entry name" value="YciF"/>
    <property type="match status" value="1"/>
</dbReference>
<evidence type="ECO:0000313" key="2">
    <source>
        <dbReference type="Proteomes" id="UP000068164"/>
    </source>
</evidence>
<dbReference type="EMBL" id="LNCD01000101">
    <property type="protein sequence ID" value="KWV47925.1"/>
    <property type="molecule type" value="Genomic_DNA"/>
</dbReference>
<reference evidence="1 2" key="1">
    <citation type="submission" date="2015-11" db="EMBL/GenBank/DDBJ databases">
        <title>Draft Genome Sequence of the Strain BR 10423 (Rhizobium sp.) isolated from nodules of Mimosa pudica.</title>
        <authorList>
            <person name="Barauna A.C."/>
            <person name="Zilli J.E."/>
            <person name="Simoes-Araujo J.L."/>
            <person name="Reis V.M."/>
            <person name="James E.K."/>
            <person name="Reis F.B.Jr."/>
            <person name="Rouws L.F."/>
            <person name="Passos S.R."/>
            <person name="Gois S.R."/>
        </authorList>
    </citation>
    <scope>NUCLEOTIDE SEQUENCE [LARGE SCALE GENOMIC DNA]</scope>
    <source>
        <strain evidence="1 2">BR10423</strain>
    </source>
</reference>
<comment type="caution">
    <text evidence="1">The sequence shown here is derived from an EMBL/GenBank/DDBJ whole genome shotgun (WGS) entry which is preliminary data.</text>
</comment>
<dbReference type="InterPro" id="IPR009078">
    <property type="entry name" value="Ferritin-like_SF"/>
</dbReference>
<dbReference type="PANTHER" id="PTHR30565:SF9">
    <property type="entry name" value="PROTEIN YCIF"/>
    <property type="match status" value="1"/>
</dbReference>
<keyword evidence="2" id="KW-1185">Reference proteome</keyword>
<dbReference type="AlphaFoldDB" id="A0A109JFA1"/>
<gene>
    <name evidence="1" type="ORF">AS026_12675</name>
</gene>
<dbReference type="InterPro" id="IPR047114">
    <property type="entry name" value="YciF"/>
</dbReference>
<evidence type="ECO:0000313" key="1">
    <source>
        <dbReference type="EMBL" id="KWV47925.1"/>
    </source>
</evidence>
<dbReference type="RefSeq" id="WP_062371967.1">
    <property type="nucleotide sequence ID" value="NZ_LNCD01000101.1"/>
</dbReference>